<evidence type="ECO:0000313" key="3">
    <source>
        <dbReference type="EMBL" id="CBX90982.1"/>
    </source>
</evidence>
<dbReference type="InParanoid" id="E4ZIG1"/>
<keyword evidence="4" id="KW-1185">Reference proteome</keyword>
<dbReference type="InterPro" id="IPR040621">
    <property type="entry name" value="AvrLm4-7"/>
</dbReference>
<reference evidence="4" key="1">
    <citation type="journal article" date="2011" name="Nat. Commun.">
        <title>Effector diversification within compartments of the Leptosphaeria maculans genome affected by Repeat-Induced Point mutations.</title>
        <authorList>
            <person name="Rouxel T."/>
            <person name="Grandaubert J."/>
            <person name="Hane J.K."/>
            <person name="Hoede C."/>
            <person name="van de Wouw A.P."/>
            <person name="Couloux A."/>
            <person name="Dominguez V."/>
            <person name="Anthouard V."/>
            <person name="Bally P."/>
            <person name="Bourras S."/>
            <person name="Cozijnsen A.J."/>
            <person name="Ciuffetti L.M."/>
            <person name="Degrave A."/>
            <person name="Dilmaghani A."/>
            <person name="Duret L."/>
            <person name="Fudal I."/>
            <person name="Goodwin S.B."/>
            <person name="Gout L."/>
            <person name="Glaser N."/>
            <person name="Linglin J."/>
            <person name="Kema G.H.J."/>
            <person name="Lapalu N."/>
            <person name="Lawrence C.B."/>
            <person name="May K."/>
            <person name="Meyer M."/>
            <person name="Ollivier B."/>
            <person name="Poulain J."/>
            <person name="Schoch C.L."/>
            <person name="Simon A."/>
            <person name="Spatafora J.W."/>
            <person name="Stachowiak A."/>
            <person name="Turgeon B.G."/>
            <person name="Tyler B.M."/>
            <person name="Vincent D."/>
            <person name="Weissenbach J."/>
            <person name="Amselem J."/>
            <person name="Quesneville H."/>
            <person name="Oliver R.P."/>
            <person name="Wincker P."/>
            <person name="Balesdent M.-H."/>
            <person name="Howlett B.J."/>
        </authorList>
    </citation>
    <scope>NUCLEOTIDE SEQUENCE [LARGE SCALE GENOMIC DNA]</scope>
    <source>
        <strain evidence="4">JN3 / isolate v23.1.3 / race Av1-4-5-6-7-8</strain>
    </source>
</reference>
<evidence type="ECO:0000256" key="1">
    <source>
        <dbReference type="SAM" id="SignalP"/>
    </source>
</evidence>
<feature type="chain" id="PRO_5003191885" evidence="1">
    <location>
        <begin position="22"/>
        <end position="137"/>
    </location>
</feature>
<feature type="domain" description="Avirulence Effector AvrLm4-7" evidence="2">
    <location>
        <begin position="22"/>
        <end position="106"/>
    </location>
</feature>
<dbReference type="AlphaFoldDB" id="E4ZIG1"/>
<name>E4ZIG1_LEPMJ</name>
<proteinExistence type="predicted"/>
<organism evidence="4">
    <name type="scientific">Leptosphaeria maculans (strain JN3 / isolate v23.1.3 / race Av1-4-5-6-7-8)</name>
    <name type="common">Blackleg fungus</name>
    <name type="synonym">Phoma lingam</name>
    <dbReference type="NCBI Taxonomy" id="985895"/>
    <lineage>
        <taxon>Eukaryota</taxon>
        <taxon>Fungi</taxon>
        <taxon>Dikarya</taxon>
        <taxon>Ascomycota</taxon>
        <taxon>Pezizomycotina</taxon>
        <taxon>Dothideomycetes</taxon>
        <taxon>Pleosporomycetidae</taxon>
        <taxon>Pleosporales</taxon>
        <taxon>Pleosporineae</taxon>
        <taxon>Leptosphaeriaceae</taxon>
        <taxon>Plenodomus</taxon>
        <taxon>Plenodomus lingam/Leptosphaeria maculans species complex</taxon>
    </lineage>
</organism>
<protein>
    <submittedName>
        <fullName evidence="3">Predicted protein</fullName>
    </submittedName>
</protein>
<dbReference type="HOGENOM" id="CLU_170503_0_0_1"/>
<dbReference type="OrthoDB" id="3783150at2759"/>
<feature type="signal peptide" evidence="1">
    <location>
        <begin position="1"/>
        <end position="21"/>
    </location>
</feature>
<dbReference type="Gene3D" id="3.30.70.2910">
    <property type="match status" value="1"/>
</dbReference>
<dbReference type="eggNOG" id="ENOG502RIRB">
    <property type="taxonomic scope" value="Eukaryota"/>
</dbReference>
<dbReference type="Pfam" id="PF18661">
    <property type="entry name" value="AvrLm4-7"/>
    <property type="match status" value="1"/>
</dbReference>
<evidence type="ECO:0000313" key="4">
    <source>
        <dbReference type="Proteomes" id="UP000002668"/>
    </source>
</evidence>
<evidence type="ECO:0000259" key="2">
    <source>
        <dbReference type="Pfam" id="PF18661"/>
    </source>
</evidence>
<dbReference type="EMBL" id="FP929065">
    <property type="protein sequence ID" value="CBX90982.1"/>
    <property type="molecule type" value="Genomic_DNA"/>
</dbReference>
<dbReference type="SMR" id="E4ZIG1"/>
<accession>E4ZIG1</accession>
<dbReference type="Proteomes" id="UP000002668">
    <property type="component" value="Genome"/>
</dbReference>
<sequence length="137" mass="15809">MKAFISMLTLFLVTYLPAIDACRQKRIEFIKAKPCAEDYELIEKQCLNITTELRKYGESIGRVYGSTIEYTPACQDCQGANTTSCSCTITAWRFREWMHEPPIDRRPKLTNGWDYVDKNNGQRGWVDLVGTRSGYLH</sequence>
<dbReference type="VEuPathDB" id="FungiDB:LEMA_P060160.1"/>
<keyword evidence="1" id="KW-0732">Signal</keyword>
<gene>
    <name evidence="3" type="ORF">LEMA_P060160.1</name>
</gene>